<dbReference type="InterPro" id="IPR016007">
    <property type="entry name" value="Alpha_rhamnosid"/>
</dbReference>
<protein>
    <submittedName>
        <fullName evidence="2">Protein containing Bacterial alpha-L-rhamnosidase domain protein</fullName>
    </submittedName>
</protein>
<dbReference type="Gene3D" id="2.60.120.260">
    <property type="entry name" value="Galactose-binding domain-like"/>
    <property type="match status" value="1"/>
</dbReference>
<dbReference type="PANTHER" id="PTHR33307:SF6">
    <property type="entry name" value="ALPHA-RHAMNOSIDASE (EUROFUNG)-RELATED"/>
    <property type="match status" value="1"/>
</dbReference>
<sequence>ENEFGKVIIAREFASGTEMTVSPGETLVVDFGQNCASVPSFVFKAAEGTVLTCLPAELLNDGNGAKIRGMDGPEGSCHRENLRIPHTGIRLDYTFASGDNYVAYYPHCTFFGYRYVSITSTGNVAIKSLKSIPVTSIAKELETGTITTGNDLVNKLISNTYWGQLS</sequence>
<dbReference type="EMBL" id="AJWY01007790">
    <property type="protein sequence ID" value="EKC63004.1"/>
    <property type="molecule type" value="Genomic_DNA"/>
</dbReference>
<evidence type="ECO:0000313" key="2">
    <source>
        <dbReference type="EMBL" id="EKC63004.1"/>
    </source>
</evidence>
<organism evidence="2">
    <name type="scientific">human gut metagenome</name>
    <dbReference type="NCBI Taxonomy" id="408170"/>
    <lineage>
        <taxon>unclassified sequences</taxon>
        <taxon>metagenomes</taxon>
        <taxon>organismal metagenomes</taxon>
    </lineage>
</organism>
<dbReference type="PANTHER" id="PTHR33307">
    <property type="entry name" value="ALPHA-RHAMNOSIDASE (EUROFUNG)"/>
    <property type="match status" value="1"/>
</dbReference>
<proteinExistence type="predicted"/>
<name>K1T619_9ZZZZ</name>
<accession>K1T619</accession>
<dbReference type="AlphaFoldDB" id="K1T619"/>
<feature type="domain" description="Alpha-L-rhamnosidase concanavalin-like" evidence="1">
    <location>
        <begin position="24"/>
        <end position="127"/>
    </location>
</feature>
<dbReference type="Pfam" id="PF05592">
    <property type="entry name" value="Bac_rhamnosid"/>
    <property type="match status" value="1"/>
</dbReference>
<dbReference type="InterPro" id="IPR008902">
    <property type="entry name" value="Rhamnosid_concanavalin"/>
</dbReference>
<evidence type="ECO:0000259" key="1">
    <source>
        <dbReference type="Pfam" id="PF05592"/>
    </source>
</evidence>
<feature type="non-terminal residue" evidence="2">
    <location>
        <position position="166"/>
    </location>
</feature>
<reference evidence="2" key="1">
    <citation type="journal article" date="2013" name="Environ. Microbiol.">
        <title>Microbiota from the distal guts of lean and obese adolescents exhibit partial functional redundancy besides clear differences in community structure.</title>
        <authorList>
            <person name="Ferrer M."/>
            <person name="Ruiz A."/>
            <person name="Lanza F."/>
            <person name="Haange S.B."/>
            <person name="Oberbach A."/>
            <person name="Till H."/>
            <person name="Bargiela R."/>
            <person name="Campoy C."/>
            <person name="Segura M.T."/>
            <person name="Richter M."/>
            <person name="von Bergen M."/>
            <person name="Seifert J."/>
            <person name="Suarez A."/>
        </authorList>
    </citation>
    <scope>NUCLEOTIDE SEQUENCE</scope>
</reference>
<comment type="caution">
    <text evidence="2">The sequence shown here is derived from an EMBL/GenBank/DDBJ whole genome shotgun (WGS) entry which is preliminary data.</text>
</comment>
<feature type="non-terminal residue" evidence="2">
    <location>
        <position position="1"/>
    </location>
</feature>
<gene>
    <name evidence="2" type="ORF">LEA_11555</name>
</gene>